<dbReference type="Proteomes" id="UP001151760">
    <property type="component" value="Unassembled WGS sequence"/>
</dbReference>
<comment type="caution">
    <text evidence="1">The sequence shown here is derived from an EMBL/GenBank/DDBJ whole genome shotgun (WGS) entry which is preliminary data.</text>
</comment>
<evidence type="ECO:0000313" key="2">
    <source>
        <dbReference type="Proteomes" id="UP001151760"/>
    </source>
</evidence>
<evidence type="ECO:0000313" key="1">
    <source>
        <dbReference type="EMBL" id="GJT17592.1"/>
    </source>
</evidence>
<accession>A0ABQ5BUU7</accession>
<sequence>MRMVNEDFQFTPLNSNLQLSCLSPIGTSEGYEKILGDDGFLAKTYVLTRSSVVLSRTFSVGDIVLLYGWDLAVDGASVTSFSMLFSIPTTNSVKLIGFNKNDAPIVKVDELRDRSLYSFTL</sequence>
<organism evidence="1 2">
    <name type="scientific">Tanacetum coccineum</name>
    <dbReference type="NCBI Taxonomy" id="301880"/>
    <lineage>
        <taxon>Eukaryota</taxon>
        <taxon>Viridiplantae</taxon>
        <taxon>Streptophyta</taxon>
        <taxon>Embryophyta</taxon>
        <taxon>Tracheophyta</taxon>
        <taxon>Spermatophyta</taxon>
        <taxon>Magnoliopsida</taxon>
        <taxon>eudicotyledons</taxon>
        <taxon>Gunneridae</taxon>
        <taxon>Pentapetalae</taxon>
        <taxon>asterids</taxon>
        <taxon>campanulids</taxon>
        <taxon>Asterales</taxon>
        <taxon>Asteraceae</taxon>
        <taxon>Asteroideae</taxon>
        <taxon>Anthemideae</taxon>
        <taxon>Anthemidinae</taxon>
        <taxon>Tanacetum</taxon>
    </lineage>
</organism>
<reference evidence="1" key="1">
    <citation type="journal article" date="2022" name="Int. J. Mol. Sci.">
        <title>Draft Genome of Tanacetum Coccineum: Genomic Comparison of Closely Related Tanacetum-Family Plants.</title>
        <authorList>
            <person name="Yamashiro T."/>
            <person name="Shiraishi A."/>
            <person name="Nakayama K."/>
            <person name="Satake H."/>
        </authorList>
    </citation>
    <scope>NUCLEOTIDE SEQUENCE</scope>
</reference>
<gene>
    <name evidence="1" type="ORF">Tco_0876298</name>
</gene>
<proteinExistence type="predicted"/>
<reference evidence="1" key="2">
    <citation type="submission" date="2022-01" db="EMBL/GenBank/DDBJ databases">
        <authorList>
            <person name="Yamashiro T."/>
            <person name="Shiraishi A."/>
            <person name="Satake H."/>
            <person name="Nakayama K."/>
        </authorList>
    </citation>
    <scope>NUCLEOTIDE SEQUENCE</scope>
</reference>
<name>A0ABQ5BUU7_9ASTR</name>
<keyword evidence="2" id="KW-1185">Reference proteome</keyword>
<dbReference type="EMBL" id="BQNB010013571">
    <property type="protein sequence ID" value="GJT17592.1"/>
    <property type="molecule type" value="Genomic_DNA"/>
</dbReference>
<protein>
    <submittedName>
        <fullName evidence="1">Uncharacterized protein</fullName>
    </submittedName>
</protein>